<keyword evidence="2" id="KW-1185">Reference proteome</keyword>
<sequence>MTATVDGALSPYFHSLPDMCKRIPDSAVAAAGFDVNLGRQPLQYKEASSIVQSCSFNAADPDNGDLILTGGAGIAVTNINDLLNQGIIHVVQKNIPIGPHQGYTYTSPAQGQLECHLAYGTFFGTALFGAAQKRPSTSQPCDEVTKVARALYPYIPTRPSEMAHS</sequence>
<reference evidence="1" key="2">
    <citation type="submission" date="2020-09" db="EMBL/GenBank/DDBJ databases">
        <authorList>
            <person name="Sun Q."/>
            <person name="Zhou Y."/>
        </authorList>
    </citation>
    <scope>NUCLEOTIDE SEQUENCE</scope>
    <source>
        <strain evidence="1">CGMCC 1.12827</strain>
    </source>
</reference>
<dbReference type="Proteomes" id="UP000621454">
    <property type="component" value="Unassembled WGS sequence"/>
</dbReference>
<dbReference type="AlphaFoldDB" id="A0A916TAC4"/>
<dbReference type="EMBL" id="BMGC01000019">
    <property type="protein sequence ID" value="GGB36861.1"/>
    <property type="molecule type" value="Genomic_DNA"/>
</dbReference>
<evidence type="ECO:0000313" key="1">
    <source>
        <dbReference type="EMBL" id="GGB36861.1"/>
    </source>
</evidence>
<dbReference type="Pfam" id="PF12079">
    <property type="entry name" value="DUF3558"/>
    <property type="match status" value="1"/>
</dbReference>
<reference evidence="1" key="1">
    <citation type="journal article" date="2014" name="Int. J. Syst. Evol. Microbiol.">
        <title>Complete genome sequence of Corynebacterium casei LMG S-19264T (=DSM 44701T), isolated from a smear-ripened cheese.</title>
        <authorList>
            <consortium name="US DOE Joint Genome Institute (JGI-PGF)"/>
            <person name="Walter F."/>
            <person name="Albersmeier A."/>
            <person name="Kalinowski J."/>
            <person name="Ruckert C."/>
        </authorList>
    </citation>
    <scope>NUCLEOTIDE SEQUENCE</scope>
    <source>
        <strain evidence="1">CGMCC 1.12827</strain>
    </source>
</reference>
<organism evidence="1 2">
    <name type="scientific">Gordonia jinhuaensis</name>
    <dbReference type="NCBI Taxonomy" id="1517702"/>
    <lineage>
        <taxon>Bacteria</taxon>
        <taxon>Bacillati</taxon>
        <taxon>Actinomycetota</taxon>
        <taxon>Actinomycetes</taxon>
        <taxon>Mycobacteriales</taxon>
        <taxon>Gordoniaceae</taxon>
        <taxon>Gordonia</taxon>
    </lineage>
</organism>
<protein>
    <submittedName>
        <fullName evidence="1">Uncharacterized protein</fullName>
    </submittedName>
</protein>
<name>A0A916TAC4_9ACTN</name>
<dbReference type="InterPro" id="IPR024520">
    <property type="entry name" value="DUF3558"/>
</dbReference>
<accession>A0A916TAC4</accession>
<evidence type="ECO:0000313" key="2">
    <source>
        <dbReference type="Proteomes" id="UP000621454"/>
    </source>
</evidence>
<gene>
    <name evidence="1" type="ORF">GCM10011489_25920</name>
</gene>
<comment type="caution">
    <text evidence="1">The sequence shown here is derived from an EMBL/GenBank/DDBJ whole genome shotgun (WGS) entry which is preliminary data.</text>
</comment>
<proteinExistence type="predicted"/>